<evidence type="ECO:0000313" key="7">
    <source>
        <dbReference type="Proteomes" id="UP000278252"/>
    </source>
</evidence>
<reference evidence="2 5" key="1">
    <citation type="submission" date="2014-12" db="EMBL/GenBank/DDBJ databases">
        <title>The genome sequence of Methanohalophilus portucalensis strain FDF1.</title>
        <authorList>
            <person name="Lai M.-C."/>
            <person name="Lai S.-J."/>
        </authorList>
    </citation>
    <scope>NUCLEOTIDE SEQUENCE [LARGE SCALE GENOMIC DNA]</scope>
    <source>
        <strain evidence="2 5">FDF-1</strain>
    </source>
</reference>
<reference evidence="6" key="2">
    <citation type="submission" date="2017-04" db="EMBL/GenBank/DDBJ databases">
        <authorList>
            <person name="Varghese N."/>
            <person name="Submissions S."/>
        </authorList>
    </citation>
    <scope>NUCLEOTIDE SEQUENCE [LARGE SCALE GENOMIC DNA]</scope>
    <source>
        <strain evidence="6">FDF-1</strain>
    </source>
</reference>
<feature type="transmembrane region" description="Helical" evidence="1">
    <location>
        <begin position="191"/>
        <end position="215"/>
    </location>
</feature>
<organism evidence="2 5">
    <name type="scientific">Methanohalophilus portucalensis FDF-1</name>
    <dbReference type="NCBI Taxonomy" id="523843"/>
    <lineage>
        <taxon>Archaea</taxon>
        <taxon>Methanobacteriati</taxon>
        <taxon>Methanobacteriota</taxon>
        <taxon>Stenosarchaea group</taxon>
        <taxon>Methanomicrobia</taxon>
        <taxon>Methanosarcinales</taxon>
        <taxon>Methanosarcinaceae</taxon>
        <taxon>Methanohalophilus</taxon>
    </lineage>
</organism>
<evidence type="ECO:0000313" key="2">
    <source>
        <dbReference type="EMBL" id="OJH50204.1"/>
    </source>
</evidence>
<dbReference type="OrthoDB" id="81547at2157"/>
<evidence type="ECO:0000256" key="1">
    <source>
        <dbReference type="SAM" id="Phobius"/>
    </source>
</evidence>
<gene>
    <name evidence="3" type="ORF">EFE41_00045</name>
    <name evidence="2" type="ORF">MPF_0999</name>
    <name evidence="4" type="ORF">SAMN06264941_0354</name>
</gene>
<dbReference type="RefSeq" id="WP_072359551.1">
    <property type="nucleotide sequence ID" value="NZ_FXBN01000001.1"/>
</dbReference>
<evidence type="ECO:0000313" key="3">
    <source>
        <dbReference type="EMBL" id="RNI13025.1"/>
    </source>
</evidence>
<keyword evidence="6" id="KW-1185">Reference proteome</keyword>
<evidence type="ECO:0000313" key="6">
    <source>
        <dbReference type="Proteomes" id="UP000193969"/>
    </source>
</evidence>
<keyword evidence="1" id="KW-1133">Transmembrane helix</keyword>
<dbReference type="Proteomes" id="UP000278252">
    <property type="component" value="Unassembled WGS sequence"/>
</dbReference>
<dbReference type="Proteomes" id="UP000185713">
    <property type="component" value="Unassembled WGS sequence"/>
</dbReference>
<dbReference type="AlphaFoldDB" id="A0A1L9C6U6"/>
<accession>A0A1L9C6U6</accession>
<proteinExistence type="predicted"/>
<evidence type="ECO:0000313" key="5">
    <source>
        <dbReference type="Proteomes" id="UP000185713"/>
    </source>
</evidence>
<name>A0A1L9C6U6_9EURY</name>
<protein>
    <submittedName>
        <fullName evidence="2">Uncharacterized protein</fullName>
    </submittedName>
</protein>
<reference evidence="3 7" key="4">
    <citation type="submission" date="2018-10" db="EMBL/GenBank/DDBJ databases">
        <title>Cultivation of a novel Methanohalophilus strain from Kebrit Deep of the Red Sea and a genomic comparison of members of the genus Methanohalophilus.</title>
        <authorList>
            <person name="Guan Y."/>
            <person name="Ngugi D.K."/>
            <person name="Stingl U."/>
        </authorList>
    </citation>
    <scope>NUCLEOTIDE SEQUENCE [LARGE SCALE GENOMIC DNA]</scope>
    <source>
        <strain evidence="3 7">DSM 7471</strain>
    </source>
</reference>
<dbReference type="EMBL" id="FXBN01000001">
    <property type="protein sequence ID" value="SMH30729.1"/>
    <property type="molecule type" value="Genomic_DNA"/>
</dbReference>
<keyword evidence="1" id="KW-0472">Membrane</keyword>
<keyword evidence="1" id="KW-0812">Transmembrane</keyword>
<reference evidence="4" key="3">
    <citation type="submission" date="2017-04" db="EMBL/GenBank/DDBJ databases">
        <authorList>
            <person name="Afonso C.L."/>
            <person name="Miller P.J."/>
            <person name="Scott M.A."/>
            <person name="Spackman E."/>
            <person name="Goraichik I."/>
            <person name="Dimitrov K.M."/>
            <person name="Suarez D.L."/>
            <person name="Swayne D.E."/>
        </authorList>
    </citation>
    <scope>NUCLEOTIDE SEQUENCE [LARGE SCALE GENOMIC DNA]</scope>
    <source>
        <strain evidence="4">FDF-1</strain>
    </source>
</reference>
<dbReference type="Proteomes" id="UP000193969">
    <property type="component" value="Unassembled WGS sequence"/>
</dbReference>
<dbReference type="EMBL" id="RJJH01000001">
    <property type="protein sequence ID" value="RNI13025.1"/>
    <property type="molecule type" value="Genomic_DNA"/>
</dbReference>
<sequence>MKLVPIILLAALLLAPAVGSAHLPRLVESNTTNVENPEISQAFYGELRGVPDIYVIDSNTSFRLYASLLVPATEGIEKDVSVKICREGIDDTNCTVLDGMSHEWTPYYEEFGGDYYYDGPELITDQDGKTVKGIEVGTGKYILKVFSPDNKGKYVLVVGEKEKWSAIEFLNTVYLMPKLKSDFFERPAHEAYFNIFGMFMLVIFISATGAIWVLIRRYLRKGK</sequence>
<dbReference type="EMBL" id="JWTK01000002">
    <property type="protein sequence ID" value="OJH50204.1"/>
    <property type="molecule type" value="Genomic_DNA"/>
</dbReference>
<evidence type="ECO:0000313" key="4">
    <source>
        <dbReference type="EMBL" id="SMH30729.1"/>
    </source>
</evidence>